<accession>A0A1S0U6G1</accession>
<dbReference type="GeneID" id="9940724"/>
<reference evidence="1" key="1">
    <citation type="submission" date="2012-04" db="EMBL/GenBank/DDBJ databases">
        <title>The Genome Sequence of Loa loa.</title>
        <authorList>
            <consortium name="The Broad Institute Genome Sequencing Platform"/>
            <consortium name="Broad Institute Genome Sequencing Center for Infectious Disease"/>
            <person name="Nutman T.B."/>
            <person name="Fink D.L."/>
            <person name="Russ C."/>
            <person name="Young S."/>
            <person name="Zeng Q."/>
            <person name="Gargeya S."/>
            <person name="Alvarado L."/>
            <person name="Berlin A."/>
            <person name="Chapman S.B."/>
            <person name="Chen Z."/>
            <person name="Freedman E."/>
            <person name="Gellesch M."/>
            <person name="Goldberg J."/>
            <person name="Griggs A."/>
            <person name="Gujja S."/>
            <person name="Heilman E.R."/>
            <person name="Heiman D."/>
            <person name="Howarth C."/>
            <person name="Mehta T."/>
            <person name="Neiman D."/>
            <person name="Pearson M."/>
            <person name="Roberts A."/>
            <person name="Saif S."/>
            <person name="Shea T."/>
            <person name="Shenoy N."/>
            <person name="Sisk P."/>
            <person name="Stolte C."/>
            <person name="Sykes S."/>
            <person name="White J."/>
            <person name="Yandava C."/>
            <person name="Haas B."/>
            <person name="Henn M.R."/>
            <person name="Nusbaum C."/>
            <person name="Birren B."/>
        </authorList>
    </citation>
    <scope>NUCLEOTIDE SEQUENCE [LARGE SCALE GENOMIC DNA]</scope>
</reference>
<sequence>MANKHCISGQMSGSHQLIHIPNDETTDQCSNPPSLLEQSMQEHTMIVENDGPLTGSNSSSATPAVTPSYQPIPYLSSACTVTELRTSPSCSTPVTLPQSNDTQVAKYQSNNKRTQDNALDSFDISISKHRPHRRQLPYAFRTQHVMSSPFFSSPSPTFFIYKCMHILSIETQTHTCINKHRHKYIHTYTHTHTHIHIHIHIHTLTHTHTHTHTDRTIRDR</sequence>
<protein>
    <submittedName>
        <fullName evidence="1">Uncharacterized protein</fullName>
    </submittedName>
</protein>
<gene>
    <name evidence="1" type="ORF">LOAG_03333</name>
</gene>
<dbReference type="EMBL" id="JH712320">
    <property type="protein sequence ID" value="EFO25149.2"/>
    <property type="molecule type" value="Genomic_DNA"/>
</dbReference>
<evidence type="ECO:0000313" key="1">
    <source>
        <dbReference type="EMBL" id="EFO25149.2"/>
    </source>
</evidence>
<organism evidence="1">
    <name type="scientific">Loa loa</name>
    <name type="common">Eye worm</name>
    <name type="synonym">Filaria loa</name>
    <dbReference type="NCBI Taxonomy" id="7209"/>
    <lineage>
        <taxon>Eukaryota</taxon>
        <taxon>Metazoa</taxon>
        <taxon>Ecdysozoa</taxon>
        <taxon>Nematoda</taxon>
        <taxon>Chromadorea</taxon>
        <taxon>Rhabditida</taxon>
        <taxon>Spirurina</taxon>
        <taxon>Spiruromorpha</taxon>
        <taxon>Filarioidea</taxon>
        <taxon>Onchocercidae</taxon>
        <taxon>Loa</taxon>
    </lineage>
</organism>
<dbReference type="AlphaFoldDB" id="A0A1S0U6G1"/>
<dbReference type="CTD" id="9940724"/>
<proteinExistence type="predicted"/>
<dbReference type="KEGG" id="loa:LOAG_03333"/>
<name>A0A1S0U6G1_LOALO</name>
<dbReference type="InParanoid" id="A0A1S0U6G1"/>
<dbReference type="RefSeq" id="XP_003138918.2">
    <property type="nucleotide sequence ID" value="XM_003138870.2"/>
</dbReference>